<dbReference type="EMBL" id="JADPIE010000003">
    <property type="protein sequence ID" value="MBF8436517.1"/>
    <property type="molecule type" value="Genomic_DNA"/>
</dbReference>
<dbReference type="Proteomes" id="UP000621436">
    <property type="component" value="Unassembled WGS sequence"/>
</dbReference>
<comment type="caution">
    <text evidence="2">The sequence shown here is derived from an EMBL/GenBank/DDBJ whole genome shotgun (WGS) entry which is preliminary data.</text>
</comment>
<name>A0A931AQ98_9FIRM</name>
<dbReference type="RefSeq" id="WP_270453420.1">
    <property type="nucleotide sequence ID" value="NZ_JADPIE010000003.1"/>
</dbReference>
<keyword evidence="3" id="KW-1185">Reference proteome</keyword>
<organism evidence="2 3">
    <name type="scientific">Halonatronomonas betaini</name>
    <dbReference type="NCBI Taxonomy" id="2778430"/>
    <lineage>
        <taxon>Bacteria</taxon>
        <taxon>Bacillati</taxon>
        <taxon>Bacillota</taxon>
        <taxon>Clostridia</taxon>
        <taxon>Halanaerobiales</taxon>
        <taxon>Halarsenatibacteraceae</taxon>
        <taxon>Halonatronomonas</taxon>
    </lineage>
</organism>
<dbReference type="PROSITE" id="PS51257">
    <property type="entry name" value="PROKAR_LIPOPROTEIN"/>
    <property type="match status" value="1"/>
</dbReference>
<feature type="signal peptide" evidence="1">
    <location>
        <begin position="1"/>
        <end position="20"/>
    </location>
</feature>
<gene>
    <name evidence="2" type="ORF">I0Q91_05470</name>
</gene>
<protein>
    <recommendedName>
        <fullName evidence="4">Lipoprotein</fullName>
    </recommendedName>
</protein>
<keyword evidence="1" id="KW-0732">Signal</keyword>
<evidence type="ECO:0008006" key="4">
    <source>
        <dbReference type="Google" id="ProtNLM"/>
    </source>
</evidence>
<evidence type="ECO:0000313" key="2">
    <source>
        <dbReference type="EMBL" id="MBF8436517.1"/>
    </source>
</evidence>
<accession>A0A931AQ98</accession>
<feature type="chain" id="PRO_5038723212" description="Lipoprotein" evidence="1">
    <location>
        <begin position="21"/>
        <end position="447"/>
    </location>
</feature>
<dbReference type="AlphaFoldDB" id="A0A931AQ98"/>
<reference evidence="2" key="1">
    <citation type="submission" date="2020-11" db="EMBL/GenBank/DDBJ databases">
        <title>Halonatronomonas betainensis gen. nov., sp. nov. a novel haloalkaliphilic representative of the family Halanaerobiacae capable of betaine degradation.</title>
        <authorList>
            <person name="Boltyanskaya Y."/>
            <person name="Kevbrin V."/>
            <person name="Detkova E."/>
            <person name="Grouzdev D.S."/>
            <person name="Koziaeva V."/>
            <person name="Zhilina T."/>
        </authorList>
    </citation>
    <scope>NUCLEOTIDE SEQUENCE</scope>
    <source>
        <strain evidence="2">Z-7014</strain>
    </source>
</reference>
<proteinExistence type="predicted"/>
<sequence>MRKKLLLLIFVGLLVFSLSACDNGLVDEIREDSEENNEYIEHEDYEIVEGSIVGGLSSHYLASSANISSQNNGNPHNYIADEIWAFPIITDDYGFADLSFLQYKTIFPIKNNGQFNIELDNLPDFDRFLFVLADSEAEDRRDRIIDFVSIRGNNNLRTIPARGITEGIALGNLNRNNDEAVSSVRLEELRDRFTNHSLEELEIIAATDNALKALKNYYVNYNDETGEEFSFSFSYGGHGYIEEINNNYIDVDLYEWSNPLFHVRTNMGDENPKKLIPPAGSSNSTLDLGISHDGGSYYSYFGTFHEEISEGFWTLKEDNDELGYFDFSFTLDFDDNDVPLTILPSVKLNTEDEIVKSISIKWYINSSEGLTEVRDIDILEELVMGAFVQFDNGITMPVEVGQDITEFNSEVEFRDQIDWEGLHMDNFQKLDYSLFGISFEMSFQAEH</sequence>
<evidence type="ECO:0000256" key="1">
    <source>
        <dbReference type="SAM" id="SignalP"/>
    </source>
</evidence>
<evidence type="ECO:0000313" key="3">
    <source>
        <dbReference type="Proteomes" id="UP000621436"/>
    </source>
</evidence>